<accession>A0A101CH79</accession>
<dbReference type="CDD" id="cd01483">
    <property type="entry name" value="E1_enzyme_family"/>
    <property type="match status" value="1"/>
</dbReference>
<dbReference type="InterPro" id="IPR000594">
    <property type="entry name" value="ThiF_NAD_FAD-bd"/>
</dbReference>
<dbReference type="Pfam" id="PF00899">
    <property type="entry name" value="ThiF"/>
    <property type="match status" value="1"/>
</dbReference>
<gene>
    <name evidence="2" type="ORF">AR686_10915</name>
</gene>
<dbReference type="InterPro" id="IPR022500">
    <property type="entry name" value="PRTRC_ThiF"/>
</dbReference>
<evidence type="ECO:0000313" key="3">
    <source>
        <dbReference type="Proteomes" id="UP000054388"/>
    </source>
</evidence>
<proteinExistence type="predicted"/>
<dbReference type="InterPro" id="IPR035985">
    <property type="entry name" value="Ubiquitin-activating_enz"/>
</dbReference>
<organism evidence="2 3">
    <name type="scientific">Chryseobacterium aquaticum subsp. greenlandense</name>
    <dbReference type="NCBI Taxonomy" id="345663"/>
    <lineage>
        <taxon>Bacteria</taxon>
        <taxon>Pseudomonadati</taxon>
        <taxon>Bacteroidota</taxon>
        <taxon>Flavobacteriia</taxon>
        <taxon>Flavobacteriales</taxon>
        <taxon>Weeksellaceae</taxon>
        <taxon>Chryseobacterium group</taxon>
        <taxon>Chryseobacterium</taxon>
    </lineage>
</organism>
<dbReference type="GO" id="GO:0008641">
    <property type="term" value="F:ubiquitin-like modifier activating enzyme activity"/>
    <property type="evidence" value="ECO:0007669"/>
    <property type="project" value="InterPro"/>
</dbReference>
<name>A0A101CH79_9FLAO</name>
<dbReference type="Proteomes" id="UP000054388">
    <property type="component" value="Unassembled WGS sequence"/>
</dbReference>
<dbReference type="SUPFAM" id="SSF69572">
    <property type="entry name" value="Activating enzymes of the ubiquitin-like proteins"/>
    <property type="match status" value="1"/>
</dbReference>
<protein>
    <submittedName>
        <fullName evidence="2">Thiamine biosynthesis protein ThiF</fullName>
    </submittedName>
</protein>
<reference evidence="2 3" key="1">
    <citation type="submission" date="2015-10" db="EMBL/GenBank/DDBJ databases">
        <title>Genome sequence of Chryseobacterium greenlandense.</title>
        <authorList>
            <person name="Newman J."/>
            <person name="Fischer K."/>
            <person name="Miller J."/>
        </authorList>
    </citation>
    <scope>NUCLEOTIDE SEQUENCE [LARGE SCALE GENOMIC DNA]</scope>
    <source>
        <strain evidence="2 3">UMB34</strain>
    </source>
</reference>
<sequence length="268" mass="29945">MSKEILKVHFTDSDLINPTNPITVNVIGAGGTGSKVMTALLEMNHSLNELGHAGLFIRLWDDDVITQANLGRQRFAESEVGLYKSVAIINRINRFSGTNWKAEARKFEKDNNGKFPDNVGASIYISCVDSVKARFEIADILSELSNGRAYSNHPRYWLDFGNSKHTGQVLLSTIGKIRQPNSEKYETVASLPMVTDEFGELLKQSELEDDTPSCSLAEALEKQDLFINSSLVQMGCSLLWGLFRNGLTPYRGFFHNLKDFRTHPIKVA</sequence>
<dbReference type="Gene3D" id="3.40.50.720">
    <property type="entry name" value="NAD(P)-binding Rossmann-like Domain"/>
    <property type="match status" value="1"/>
</dbReference>
<feature type="domain" description="THIF-type NAD/FAD binding fold" evidence="1">
    <location>
        <begin position="23"/>
        <end position="143"/>
    </location>
</feature>
<comment type="caution">
    <text evidence="2">The sequence shown here is derived from an EMBL/GenBank/DDBJ whole genome shotgun (WGS) entry which is preliminary data.</text>
</comment>
<dbReference type="AlphaFoldDB" id="A0A101CH79"/>
<dbReference type="RefSeq" id="WP_059136899.1">
    <property type="nucleotide sequence ID" value="NZ_LMAI01000005.1"/>
</dbReference>
<evidence type="ECO:0000313" key="2">
    <source>
        <dbReference type="EMBL" id="KUJ56102.1"/>
    </source>
</evidence>
<dbReference type="EMBL" id="LMAI01000005">
    <property type="protein sequence ID" value="KUJ56102.1"/>
    <property type="molecule type" value="Genomic_DNA"/>
</dbReference>
<evidence type="ECO:0000259" key="1">
    <source>
        <dbReference type="Pfam" id="PF00899"/>
    </source>
</evidence>
<dbReference type="NCBIfam" id="TIGR03736">
    <property type="entry name" value="PRTRC_ThiF"/>
    <property type="match status" value="1"/>
</dbReference>